<evidence type="ECO:0000313" key="9">
    <source>
        <dbReference type="Proteomes" id="UP000254266"/>
    </source>
</evidence>
<dbReference type="InterPro" id="IPR004089">
    <property type="entry name" value="MCPsignal_dom"/>
</dbReference>
<feature type="transmembrane region" description="Helical" evidence="5">
    <location>
        <begin position="315"/>
        <end position="335"/>
    </location>
</feature>
<comment type="similarity">
    <text evidence="3">Belongs to the methyl-accepting chemotaxis (MCP) protein family.</text>
</comment>
<keyword evidence="9" id="KW-1185">Reference proteome</keyword>
<dbReference type="InterPro" id="IPR003660">
    <property type="entry name" value="HAMP_dom"/>
</dbReference>
<dbReference type="PROSITE" id="PS50111">
    <property type="entry name" value="CHEMOTAXIS_TRANSDUC_2"/>
    <property type="match status" value="1"/>
</dbReference>
<keyword evidence="5" id="KW-1133">Transmembrane helix</keyword>
<name>A0A370DE52_9GAMM</name>
<dbReference type="Gene3D" id="1.10.287.950">
    <property type="entry name" value="Methyl-accepting chemotaxis protein"/>
    <property type="match status" value="1"/>
</dbReference>
<dbReference type="AlphaFoldDB" id="A0A370DE52"/>
<keyword evidence="5" id="KW-0472">Membrane</keyword>
<dbReference type="CDD" id="cd11386">
    <property type="entry name" value="MCP_signal"/>
    <property type="match status" value="1"/>
</dbReference>
<dbReference type="PANTHER" id="PTHR32089:SF120">
    <property type="entry name" value="METHYL-ACCEPTING CHEMOTAXIS PROTEIN TLPQ"/>
    <property type="match status" value="1"/>
</dbReference>
<feature type="transmembrane region" description="Helical" evidence="5">
    <location>
        <begin position="12"/>
        <end position="33"/>
    </location>
</feature>
<evidence type="ECO:0000256" key="1">
    <source>
        <dbReference type="ARBA" id="ARBA00004370"/>
    </source>
</evidence>
<dbReference type="EMBL" id="QFXC01000011">
    <property type="protein sequence ID" value="RDH82850.1"/>
    <property type="molecule type" value="Genomic_DNA"/>
</dbReference>
<evidence type="ECO:0008006" key="10">
    <source>
        <dbReference type="Google" id="ProtNLM"/>
    </source>
</evidence>
<dbReference type="PANTHER" id="PTHR32089">
    <property type="entry name" value="METHYL-ACCEPTING CHEMOTAXIS PROTEIN MCPB"/>
    <property type="match status" value="1"/>
</dbReference>
<accession>A0A370DE52</accession>
<gene>
    <name evidence="8" type="ORF">DIZ80_11300</name>
</gene>
<feature type="domain" description="Methyl-accepting transducer" evidence="6">
    <location>
        <begin position="396"/>
        <end position="632"/>
    </location>
</feature>
<organism evidence="8 9">
    <name type="scientific">endosymbiont of Galathealinum brachiosum</name>
    <dbReference type="NCBI Taxonomy" id="2200906"/>
    <lineage>
        <taxon>Bacteria</taxon>
        <taxon>Pseudomonadati</taxon>
        <taxon>Pseudomonadota</taxon>
        <taxon>Gammaproteobacteria</taxon>
        <taxon>sulfur-oxidizing symbionts</taxon>
    </lineage>
</organism>
<proteinExistence type="inferred from homology"/>
<comment type="caution">
    <text evidence="8">The sequence shown here is derived from an EMBL/GenBank/DDBJ whole genome shotgun (WGS) entry which is preliminary data.</text>
</comment>
<reference evidence="8 9" key="1">
    <citation type="journal article" date="2018" name="ISME J.">
        <title>Endosymbiont genomes yield clues of tubeworm success.</title>
        <authorList>
            <person name="Li Y."/>
            <person name="Liles M.R."/>
            <person name="Halanych K.M."/>
        </authorList>
    </citation>
    <scope>NUCLEOTIDE SEQUENCE [LARGE SCALE GENOMIC DNA]</scope>
    <source>
        <strain evidence="8">A1464</strain>
    </source>
</reference>
<dbReference type="GO" id="GO:0006935">
    <property type="term" value="P:chemotaxis"/>
    <property type="evidence" value="ECO:0007669"/>
    <property type="project" value="UniProtKB-ARBA"/>
</dbReference>
<dbReference type="Proteomes" id="UP000254266">
    <property type="component" value="Unassembled WGS sequence"/>
</dbReference>
<protein>
    <recommendedName>
        <fullName evidence="10">Methyl-accepting chemotaxis protein</fullName>
    </recommendedName>
</protein>
<evidence type="ECO:0000256" key="2">
    <source>
        <dbReference type="ARBA" id="ARBA00023224"/>
    </source>
</evidence>
<dbReference type="GO" id="GO:0007165">
    <property type="term" value="P:signal transduction"/>
    <property type="evidence" value="ECO:0007669"/>
    <property type="project" value="UniProtKB-KW"/>
</dbReference>
<evidence type="ECO:0000259" key="7">
    <source>
        <dbReference type="PROSITE" id="PS50885"/>
    </source>
</evidence>
<feature type="domain" description="HAMP" evidence="7">
    <location>
        <begin position="339"/>
        <end position="391"/>
    </location>
</feature>
<dbReference type="SMART" id="SM00283">
    <property type="entry name" value="MA"/>
    <property type="match status" value="1"/>
</dbReference>
<evidence type="ECO:0000256" key="4">
    <source>
        <dbReference type="PROSITE-ProRule" id="PRU00284"/>
    </source>
</evidence>
<evidence type="ECO:0000256" key="5">
    <source>
        <dbReference type="SAM" id="Phobius"/>
    </source>
</evidence>
<dbReference type="Pfam" id="PF00015">
    <property type="entry name" value="MCPsignal"/>
    <property type="match status" value="1"/>
</dbReference>
<dbReference type="FunFam" id="1.10.287.950:FF:000001">
    <property type="entry name" value="Methyl-accepting chemotaxis sensory transducer"/>
    <property type="match status" value="1"/>
</dbReference>
<keyword evidence="2 4" id="KW-0807">Transducer</keyword>
<keyword evidence="5" id="KW-0812">Transmembrane</keyword>
<comment type="subcellular location">
    <subcellularLocation>
        <location evidence="1">Membrane</location>
    </subcellularLocation>
</comment>
<sequence length="668" mass="72616">MRKLTLKLQVWLGFGLMLALTAIIAFTSIFFLVQVNKGTDYIASKAQPTMVEALKITASLNNTARIINAYMITHKSNDRKDLASSLETLEKHLDTFSHLGNVSENNSLTSSINEIHTLVGDFNEYIIEIEYLIENPVDNYPALALSNTKINPLNQSILSSLDQAIISELEEGNTQQRKKLLIAISDIRHNWMNIVASNRAFLANPSDTREKQTRVYRDNHVTLLNALQKKSNLYTFEQEEAIDSVASDSKRHLKLLDQVYKIFKSGDWRADQLLLSNQIEPLINQISGKLTEISNAQLEGTSNASEDLLGKIDTAIFISITAMIIAIIIGVGIAWSSAKQINTIVTEVSSSLEQMSQGNFNINLNENQAGEAGQIAVVLNYFSNQLKDMINNLTNSVGQLEHASASMTSIISESSDNILQQHRETEMVATAVEEMTATAQEVATSAATAATSAKQANDLAGSGALVSTEALGGIEHLVNDLDKASKVIQNLKNESNNISVVLDVIRDISDQTNLLALNAAIEAARAGEQGRGFAVVADEVRTLASKTQESTNEIRSKIDQLQNGANDAVEAMDNAIKEVTINSDQVEKVAESLGEIAGEIQTINGQLDQMAAASEQQSATSEEISRNIISISTLAEKSAQGTSQVRSAEDELAMATQSIQSVISDFNT</sequence>
<dbReference type="PROSITE" id="PS50885">
    <property type="entry name" value="HAMP"/>
    <property type="match status" value="1"/>
</dbReference>
<dbReference type="GO" id="GO:0016020">
    <property type="term" value="C:membrane"/>
    <property type="evidence" value="ECO:0007669"/>
    <property type="project" value="UniProtKB-SubCell"/>
</dbReference>
<evidence type="ECO:0000256" key="3">
    <source>
        <dbReference type="ARBA" id="ARBA00029447"/>
    </source>
</evidence>
<evidence type="ECO:0000259" key="6">
    <source>
        <dbReference type="PROSITE" id="PS50111"/>
    </source>
</evidence>
<dbReference type="SUPFAM" id="SSF58104">
    <property type="entry name" value="Methyl-accepting chemotaxis protein (MCP) signaling domain"/>
    <property type="match status" value="1"/>
</dbReference>
<evidence type="ECO:0000313" key="8">
    <source>
        <dbReference type="EMBL" id="RDH82850.1"/>
    </source>
</evidence>